<dbReference type="Gene3D" id="1.10.730.10">
    <property type="entry name" value="Isoleucyl-tRNA Synthetase, Domain 1"/>
    <property type="match status" value="1"/>
</dbReference>
<evidence type="ECO:0000256" key="6">
    <source>
        <dbReference type="ARBA" id="ARBA00022840"/>
    </source>
</evidence>
<dbReference type="InterPro" id="IPR002300">
    <property type="entry name" value="aa-tRNA-synth_Ia"/>
</dbReference>
<evidence type="ECO:0000259" key="13">
    <source>
        <dbReference type="Pfam" id="PF00133"/>
    </source>
</evidence>
<evidence type="ECO:0000256" key="10">
    <source>
        <dbReference type="ARBA" id="ARBA00047552"/>
    </source>
</evidence>
<accession>A0A4Q2RFI3</accession>
<comment type="domain">
    <text evidence="12">ValRS has two distinct active sites: one for aminoacylation and one for editing. The misactivated threonine is translocated from the active site to the editing site.</text>
</comment>
<dbReference type="InterPro" id="IPR013155">
    <property type="entry name" value="M/V/L/I-tRNA-synth_anticd-bd"/>
</dbReference>
<dbReference type="Proteomes" id="UP000289411">
    <property type="component" value="Unassembled WGS sequence"/>
</dbReference>
<dbReference type="Gene3D" id="3.40.50.620">
    <property type="entry name" value="HUPs"/>
    <property type="match status" value="2"/>
</dbReference>
<dbReference type="SUPFAM" id="SSF47323">
    <property type="entry name" value="Anticodon-binding domain of a subclass of class I aminoacyl-tRNA synthetases"/>
    <property type="match status" value="1"/>
</dbReference>
<sequence>MTADTSSLPAHFEPEAIEPKLVERWLETGVGRADVTSSRPKFSLIMPPPNVTGQLHIGHALDMTLQDVVVRHKRQRGFDVLWLPGTDHASIATHFVVERELAKTGETRFTLGRDAFLARADAWRDQTAGAIQAQLRRLGCTPDWSRERFTLDPVISRAVKRVFVSLHRDGLIHRGTRLVNWDPKFRTAVSDLEVETREVDGHLWYIRYPLADEPGRHVVVATTRPETLFGDQAVAVNAADPRYRDLVGRHLALPLTGRTIPVIADDHADPEQGTGAVKITPAHDFNDHAVGLRHGLVPLDVMTPDGRMNDLVPEPFRGLDRFDARARAVEALEALGAIEKIEPKVIAQPFGDRSGVVIEPRITDQWFLKTEGMAAAAAEAVRRGDTRFVPANWSNVFFRWMDNIEPWCISRQLWYGHQIPAWYGEDGEIFVAETAEEAAAAARHHYGRDVTLTRDPDILDTWFSSALWPFATLGWPDETPDLARYYPQDLLVTGFDIIFFWVARMMMQSIAFETVPPFRDIYIHGLVRDASGQKMSKTKGNVIDPLDLIAQYGTDATRMTMMTLCGHGQDIRMSADSVRPARLFANKLWNAARFAAFNCCFDAPTPLPASPRNAIDAWIVAELAGVARQTLASLDDYRFSDAATGLQAFVRDTFCDWYVEFSKISMNGSDAAAAAETRAVVGWCLKTILQLLNPFMPFVTEALWDGCGTGEAITAAQLPDFAALPARAEAAAAVEGAIALVSRIRSVRSELKVPPGRPVPLLVSAPSTAAKALLDGFGPHIRRLANLSSIEEAGAPPEGAVRLAVDGTDYLLPLADVVDFAKERQRLEKELKKNDNDRAGIARRLADPAFIDKANPEVIETNRSRLAAAEVERERLLAALALI</sequence>
<evidence type="ECO:0000259" key="15">
    <source>
        <dbReference type="Pfam" id="PF10458"/>
    </source>
</evidence>
<dbReference type="PANTHER" id="PTHR11946">
    <property type="entry name" value="VALYL-TRNA SYNTHETASES"/>
    <property type="match status" value="1"/>
</dbReference>
<dbReference type="PANTHER" id="PTHR11946:SF93">
    <property type="entry name" value="VALINE--TRNA LIGASE, CHLOROPLASTIC_MITOCHONDRIAL 2"/>
    <property type="match status" value="1"/>
</dbReference>
<dbReference type="InterPro" id="IPR033705">
    <property type="entry name" value="Anticodon_Ia_Val"/>
</dbReference>
<keyword evidence="4 12" id="KW-0436">Ligase</keyword>
<dbReference type="GO" id="GO:0005524">
    <property type="term" value="F:ATP binding"/>
    <property type="evidence" value="ECO:0007669"/>
    <property type="project" value="UniProtKB-UniRule"/>
</dbReference>
<dbReference type="InterPro" id="IPR037118">
    <property type="entry name" value="Val-tRNA_synth_C_sf"/>
</dbReference>
<evidence type="ECO:0000256" key="12">
    <source>
        <dbReference type="HAMAP-Rule" id="MF_02004"/>
    </source>
</evidence>
<dbReference type="InterPro" id="IPR014729">
    <property type="entry name" value="Rossmann-like_a/b/a_fold"/>
</dbReference>
<dbReference type="GO" id="GO:0002161">
    <property type="term" value="F:aminoacyl-tRNA deacylase activity"/>
    <property type="evidence" value="ECO:0007669"/>
    <property type="project" value="InterPro"/>
</dbReference>
<dbReference type="CDD" id="cd07962">
    <property type="entry name" value="Anticodon_Ia_Val"/>
    <property type="match status" value="1"/>
</dbReference>
<evidence type="ECO:0000256" key="4">
    <source>
        <dbReference type="ARBA" id="ARBA00022598"/>
    </source>
</evidence>
<dbReference type="Pfam" id="PF00133">
    <property type="entry name" value="tRNA-synt_1"/>
    <property type="match status" value="1"/>
</dbReference>
<keyword evidence="9 12" id="KW-0030">Aminoacyl-tRNA synthetase</keyword>
<dbReference type="OrthoDB" id="9810365at2"/>
<dbReference type="InterPro" id="IPR009080">
    <property type="entry name" value="tRNAsynth_Ia_anticodon-bd"/>
</dbReference>
<dbReference type="CDD" id="cd00817">
    <property type="entry name" value="ValRS_core"/>
    <property type="match status" value="1"/>
</dbReference>
<reference evidence="16 17" key="2">
    <citation type="submission" date="2019-02" db="EMBL/GenBank/DDBJ databases">
        <title>'Lichenibacterium ramalinii' gen. nov. sp. nov., 'Lichenibacterium minor' gen. nov. sp. nov.</title>
        <authorList>
            <person name="Pankratov T."/>
        </authorList>
    </citation>
    <scope>NUCLEOTIDE SEQUENCE [LARGE SCALE GENOMIC DNA]</scope>
    <source>
        <strain evidence="16 17">RmlP001</strain>
    </source>
</reference>
<name>A0A4Q2RFI3_9HYPH</name>
<evidence type="ECO:0000256" key="5">
    <source>
        <dbReference type="ARBA" id="ARBA00022741"/>
    </source>
</evidence>
<comment type="similarity">
    <text evidence="11 12">Belongs to the class-I aminoacyl-tRNA synthetase family. ValS type 1 subfamily.</text>
</comment>
<dbReference type="InterPro" id="IPR010978">
    <property type="entry name" value="tRNA-bd_arm"/>
</dbReference>
<dbReference type="InterPro" id="IPR019499">
    <property type="entry name" value="Val-tRNA_synth_tRNA-bd"/>
</dbReference>
<proteinExistence type="inferred from homology"/>
<evidence type="ECO:0000256" key="3">
    <source>
        <dbReference type="ARBA" id="ARBA00022490"/>
    </source>
</evidence>
<comment type="function">
    <text evidence="12">Catalyzes the attachment of valine to tRNA(Val). As ValRS can inadvertently accommodate and process structurally similar amino acids such as threonine, to avoid such errors, it has a 'posttransfer' editing activity that hydrolyzes mischarged Thr-tRNA(Val) in a tRNA-dependent manner.</text>
</comment>
<dbReference type="SUPFAM" id="SSF46589">
    <property type="entry name" value="tRNA-binding arm"/>
    <property type="match status" value="1"/>
</dbReference>
<feature type="domain" description="Methionyl/Valyl/Leucyl/Isoleucyl-tRNA synthetase anticodon-binding" evidence="14">
    <location>
        <begin position="616"/>
        <end position="760"/>
    </location>
</feature>
<dbReference type="EMBL" id="QYBC01000004">
    <property type="protein sequence ID" value="RYB06466.1"/>
    <property type="molecule type" value="Genomic_DNA"/>
</dbReference>
<dbReference type="EC" id="6.1.1.9" evidence="12"/>
<dbReference type="SUPFAM" id="SSF52374">
    <property type="entry name" value="Nucleotidylyl transferase"/>
    <property type="match status" value="1"/>
</dbReference>
<comment type="domain">
    <text evidence="12">The C-terminal coiled-coil domain is crucial for aminoacylation activity.</text>
</comment>
<dbReference type="Pfam" id="PF10458">
    <property type="entry name" value="Val_tRNA-synt_C"/>
    <property type="match status" value="1"/>
</dbReference>
<dbReference type="SUPFAM" id="SSF50677">
    <property type="entry name" value="ValRS/IleRS/LeuRS editing domain"/>
    <property type="match status" value="1"/>
</dbReference>
<comment type="catalytic activity">
    <reaction evidence="10 12">
        <text>tRNA(Val) + L-valine + ATP = L-valyl-tRNA(Val) + AMP + diphosphate</text>
        <dbReference type="Rhea" id="RHEA:10704"/>
        <dbReference type="Rhea" id="RHEA-COMP:9672"/>
        <dbReference type="Rhea" id="RHEA-COMP:9708"/>
        <dbReference type="ChEBI" id="CHEBI:30616"/>
        <dbReference type="ChEBI" id="CHEBI:33019"/>
        <dbReference type="ChEBI" id="CHEBI:57762"/>
        <dbReference type="ChEBI" id="CHEBI:78442"/>
        <dbReference type="ChEBI" id="CHEBI:78537"/>
        <dbReference type="ChEBI" id="CHEBI:456215"/>
        <dbReference type="EC" id="6.1.1.9"/>
    </reaction>
</comment>
<gene>
    <name evidence="12" type="primary">valS</name>
    <name evidence="16" type="ORF">D3272_05880</name>
</gene>
<dbReference type="NCBIfam" id="TIGR00422">
    <property type="entry name" value="valS"/>
    <property type="match status" value="1"/>
</dbReference>
<organism evidence="16 17">
    <name type="scientific">Lichenibacterium ramalinae</name>
    <dbReference type="NCBI Taxonomy" id="2316527"/>
    <lineage>
        <taxon>Bacteria</taxon>
        <taxon>Pseudomonadati</taxon>
        <taxon>Pseudomonadota</taxon>
        <taxon>Alphaproteobacteria</taxon>
        <taxon>Hyphomicrobiales</taxon>
        <taxon>Lichenihabitantaceae</taxon>
        <taxon>Lichenibacterium</taxon>
    </lineage>
</organism>
<keyword evidence="7 12" id="KW-0648">Protein biosynthesis</keyword>
<feature type="short sequence motif" description="'HIGH' region" evidence="12">
    <location>
        <begin position="49"/>
        <end position="59"/>
    </location>
</feature>
<evidence type="ECO:0000259" key="14">
    <source>
        <dbReference type="Pfam" id="PF08264"/>
    </source>
</evidence>
<feature type="short sequence motif" description="'KMSKS' region" evidence="12">
    <location>
        <begin position="534"/>
        <end position="538"/>
    </location>
</feature>
<dbReference type="InterPro" id="IPR001412">
    <property type="entry name" value="aa-tRNA-synth_I_CS"/>
</dbReference>
<keyword evidence="6 12" id="KW-0067">ATP-binding</keyword>
<dbReference type="GO" id="GO:0006438">
    <property type="term" value="P:valyl-tRNA aminoacylation"/>
    <property type="evidence" value="ECO:0007669"/>
    <property type="project" value="UniProtKB-UniRule"/>
</dbReference>
<comment type="subcellular location">
    <subcellularLocation>
        <location evidence="1 12">Cytoplasm</location>
    </subcellularLocation>
</comment>
<reference evidence="16 17" key="1">
    <citation type="submission" date="2018-09" db="EMBL/GenBank/DDBJ databases">
        <authorList>
            <person name="Grouzdev D.S."/>
            <person name="Krutkina M.S."/>
        </authorList>
    </citation>
    <scope>NUCLEOTIDE SEQUENCE [LARGE SCALE GENOMIC DNA]</scope>
    <source>
        <strain evidence="16 17">RmlP001</strain>
    </source>
</reference>
<evidence type="ECO:0000256" key="7">
    <source>
        <dbReference type="ARBA" id="ARBA00022917"/>
    </source>
</evidence>
<dbReference type="PRINTS" id="PR00986">
    <property type="entry name" value="TRNASYNTHVAL"/>
</dbReference>
<dbReference type="Gene3D" id="3.90.740.10">
    <property type="entry name" value="Valyl/Leucyl/Isoleucyl-tRNA synthetase, editing domain"/>
    <property type="match status" value="1"/>
</dbReference>
<dbReference type="InterPro" id="IPR002303">
    <property type="entry name" value="Valyl-tRNA_ligase"/>
</dbReference>
<dbReference type="GO" id="GO:0005829">
    <property type="term" value="C:cytosol"/>
    <property type="evidence" value="ECO:0007669"/>
    <property type="project" value="TreeGrafter"/>
</dbReference>
<evidence type="ECO:0000256" key="1">
    <source>
        <dbReference type="ARBA" id="ARBA00004496"/>
    </source>
</evidence>
<evidence type="ECO:0000256" key="11">
    <source>
        <dbReference type="ARBA" id="ARBA00060830"/>
    </source>
</evidence>
<dbReference type="FunFam" id="3.40.50.620:FF:000032">
    <property type="entry name" value="Valine--tRNA ligase"/>
    <property type="match status" value="1"/>
</dbReference>
<dbReference type="Pfam" id="PF08264">
    <property type="entry name" value="Anticodon_1"/>
    <property type="match status" value="1"/>
</dbReference>
<evidence type="ECO:0000256" key="8">
    <source>
        <dbReference type="ARBA" id="ARBA00023054"/>
    </source>
</evidence>
<feature type="domain" description="Aminoacyl-tRNA synthetase class Ia" evidence="13">
    <location>
        <begin position="21"/>
        <end position="574"/>
    </location>
</feature>
<dbReference type="GO" id="GO:0004832">
    <property type="term" value="F:valine-tRNA ligase activity"/>
    <property type="evidence" value="ECO:0007669"/>
    <property type="project" value="UniProtKB-UniRule"/>
</dbReference>
<feature type="domain" description="Valyl-tRNA synthetase tRNA-binding arm" evidence="15">
    <location>
        <begin position="819"/>
        <end position="881"/>
    </location>
</feature>
<dbReference type="FunFam" id="1.10.287.380:FF:000001">
    <property type="entry name" value="Valine--tRNA ligase"/>
    <property type="match status" value="1"/>
</dbReference>
<dbReference type="PROSITE" id="PS00178">
    <property type="entry name" value="AA_TRNA_LIGASE_I"/>
    <property type="match status" value="1"/>
</dbReference>
<dbReference type="NCBIfam" id="NF004349">
    <property type="entry name" value="PRK05729.1"/>
    <property type="match status" value="1"/>
</dbReference>
<evidence type="ECO:0000256" key="2">
    <source>
        <dbReference type="ARBA" id="ARBA00011245"/>
    </source>
</evidence>
<protein>
    <recommendedName>
        <fullName evidence="12">Valine--tRNA ligase</fullName>
        <ecNumber evidence="12">6.1.1.9</ecNumber>
    </recommendedName>
    <alternativeName>
        <fullName evidence="12">Valyl-tRNA synthetase</fullName>
        <shortName evidence="12">ValRS</shortName>
    </alternativeName>
</protein>
<comment type="subunit">
    <text evidence="2 12">Monomer.</text>
</comment>
<feature type="binding site" evidence="12">
    <location>
        <position position="537"/>
    </location>
    <ligand>
        <name>ATP</name>
        <dbReference type="ChEBI" id="CHEBI:30616"/>
    </ligand>
</feature>
<keyword evidence="8 12" id="KW-0175">Coiled coil</keyword>
<dbReference type="AlphaFoldDB" id="A0A4Q2RFI3"/>
<keyword evidence="3 12" id="KW-0963">Cytoplasm</keyword>
<evidence type="ECO:0000256" key="9">
    <source>
        <dbReference type="ARBA" id="ARBA00023146"/>
    </source>
</evidence>
<dbReference type="HAMAP" id="MF_02004">
    <property type="entry name" value="Val_tRNA_synth_type1"/>
    <property type="match status" value="1"/>
</dbReference>
<evidence type="ECO:0000313" key="16">
    <source>
        <dbReference type="EMBL" id="RYB06466.1"/>
    </source>
</evidence>
<evidence type="ECO:0000313" key="17">
    <source>
        <dbReference type="Proteomes" id="UP000289411"/>
    </source>
</evidence>
<dbReference type="InterPro" id="IPR009008">
    <property type="entry name" value="Val/Leu/Ile-tRNA-synth_edit"/>
</dbReference>
<keyword evidence="17" id="KW-1185">Reference proteome</keyword>
<dbReference type="Gene3D" id="1.10.287.380">
    <property type="entry name" value="Valyl-tRNA synthetase, C-terminal domain"/>
    <property type="match status" value="1"/>
</dbReference>
<keyword evidence="5 12" id="KW-0547">Nucleotide-binding</keyword>
<comment type="caution">
    <text evidence="16">The sequence shown here is derived from an EMBL/GenBank/DDBJ whole genome shotgun (WGS) entry which is preliminary data.</text>
</comment>